<dbReference type="PANTHER" id="PTHR37290">
    <property type="entry name" value="INNER MEMBRANE PROTEIN YIAA-RELATED"/>
    <property type="match status" value="1"/>
</dbReference>
<dbReference type="GO" id="GO:0006974">
    <property type="term" value="P:DNA damage response"/>
    <property type="evidence" value="ECO:0007669"/>
    <property type="project" value="TreeGrafter"/>
</dbReference>
<dbReference type="EMBL" id="PDUD01000065">
    <property type="protein sequence ID" value="PHN01031.1"/>
    <property type="molecule type" value="Genomic_DNA"/>
</dbReference>
<dbReference type="Proteomes" id="UP000223913">
    <property type="component" value="Unassembled WGS sequence"/>
</dbReference>
<keyword evidence="1" id="KW-1133">Transmembrane helix</keyword>
<dbReference type="Pfam" id="PF05360">
    <property type="entry name" value="YiaAB"/>
    <property type="match status" value="1"/>
</dbReference>
<protein>
    <recommendedName>
        <fullName evidence="2">YiaAB two helix domain-containing protein</fullName>
    </recommendedName>
</protein>
<evidence type="ECO:0000313" key="3">
    <source>
        <dbReference type="EMBL" id="PHN01031.1"/>
    </source>
</evidence>
<gene>
    <name evidence="3" type="ORF">CRP01_39185</name>
</gene>
<comment type="caution">
    <text evidence="3">The sequence shown here is derived from an EMBL/GenBank/DDBJ whole genome shotgun (WGS) entry which is preliminary data.</text>
</comment>
<keyword evidence="1" id="KW-0812">Transmembrane</keyword>
<dbReference type="AlphaFoldDB" id="A0A2D0MXM6"/>
<keyword evidence="4" id="KW-1185">Reference proteome</keyword>
<dbReference type="PANTHER" id="PTHR37290:SF1">
    <property type="entry name" value="INNER MEMBRANE PROTEIN YIAA"/>
    <property type="match status" value="1"/>
</dbReference>
<proteinExistence type="predicted"/>
<dbReference type="InterPro" id="IPR038972">
    <property type="entry name" value="YiaA-like"/>
</dbReference>
<dbReference type="OrthoDB" id="3295178at2"/>
<name>A0A2D0MXM6_FLAN2</name>
<dbReference type="RefSeq" id="WP_099155563.1">
    <property type="nucleotide sequence ID" value="NZ_PDUD01000065.1"/>
</dbReference>
<feature type="domain" description="YiaAB two helix" evidence="2">
    <location>
        <begin position="14"/>
        <end position="66"/>
    </location>
</feature>
<feature type="transmembrane region" description="Helical" evidence="1">
    <location>
        <begin position="40"/>
        <end position="64"/>
    </location>
</feature>
<dbReference type="GO" id="GO:0005886">
    <property type="term" value="C:plasma membrane"/>
    <property type="evidence" value="ECO:0007669"/>
    <property type="project" value="TreeGrafter"/>
</dbReference>
<keyword evidence="1" id="KW-0472">Membrane</keyword>
<evidence type="ECO:0000313" key="4">
    <source>
        <dbReference type="Proteomes" id="UP000223913"/>
    </source>
</evidence>
<accession>A0A2D0MXM6</accession>
<evidence type="ECO:0000256" key="1">
    <source>
        <dbReference type="SAM" id="Phobius"/>
    </source>
</evidence>
<dbReference type="InterPro" id="IPR008024">
    <property type="entry name" value="YiaAB"/>
</dbReference>
<organism evidence="3 4">
    <name type="scientific">Flavilitoribacter nigricans (strain ATCC 23147 / DSM 23189 / NBRC 102662 / NCIMB 1420 / SS-2)</name>
    <name type="common">Lewinella nigricans</name>
    <dbReference type="NCBI Taxonomy" id="1122177"/>
    <lineage>
        <taxon>Bacteria</taxon>
        <taxon>Pseudomonadati</taxon>
        <taxon>Bacteroidota</taxon>
        <taxon>Saprospiria</taxon>
        <taxon>Saprospirales</taxon>
        <taxon>Lewinellaceae</taxon>
        <taxon>Flavilitoribacter</taxon>
    </lineage>
</organism>
<reference evidence="3 4" key="1">
    <citation type="submission" date="2017-10" db="EMBL/GenBank/DDBJ databases">
        <title>The draft genome sequence of Lewinella nigricans NBRC 102662.</title>
        <authorList>
            <person name="Wang K."/>
        </authorList>
    </citation>
    <scope>NUCLEOTIDE SEQUENCE [LARGE SCALE GENOMIC DNA]</scope>
    <source>
        <strain evidence="3 4">NBRC 102662</strain>
    </source>
</reference>
<sequence>MSSYIYENNNTKAFYALAWIAFCISFIGMAVGLVTLEAAFAVKGFLGMSYLFSVTACFVVAKVVRDKHESDRFINKVEHAKTEKFLSEHVDPVRG</sequence>
<evidence type="ECO:0000259" key="2">
    <source>
        <dbReference type="Pfam" id="PF05360"/>
    </source>
</evidence>
<feature type="transmembrane region" description="Helical" evidence="1">
    <location>
        <begin position="12"/>
        <end position="34"/>
    </location>
</feature>